<dbReference type="Proteomes" id="UP000036520">
    <property type="component" value="Chromosome"/>
</dbReference>
<evidence type="ECO:0000259" key="8">
    <source>
        <dbReference type="PROSITE" id="PS50253"/>
    </source>
</evidence>
<accession>A0A0H4PN27</accession>
<dbReference type="KEGG" id="camu:CA2015_0185"/>
<dbReference type="InterPro" id="IPR013833">
    <property type="entry name" value="Cyt_c_oxidase_su3_a-hlx"/>
</dbReference>
<dbReference type="AlphaFoldDB" id="A0A0H4PN27"/>
<gene>
    <name evidence="9" type="ORF">CA2015_0185</name>
</gene>
<dbReference type="PROSITE" id="PS50253">
    <property type="entry name" value="COX3"/>
    <property type="match status" value="1"/>
</dbReference>
<reference evidence="9 10" key="1">
    <citation type="submission" date="2015-07" db="EMBL/GenBank/DDBJ databases">
        <authorList>
            <person name="Kim K.M."/>
        </authorList>
    </citation>
    <scope>NUCLEOTIDE SEQUENCE [LARGE SCALE GENOMIC DNA]</scope>
    <source>
        <strain evidence="9 10">KCTC 12363</strain>
    </source>
</reference>
<keyword evidence="5 7" id="KW-0472">Membrane</keyword>
<dbReference type="InterPro" id="IPR024791">
    <property type="entry name" value="Cyt_c/ubiquinol_Oxase_su3"/>
</dbReference>
<dbReference type="STRING" id="320787.CA2015_0185"/>
<dbReference type="GO" id="GO:0005886">
    <property type="term" value="C:plasma membrane"/>
    <property type="evidence" value="ECO:0007669"/>
    <property type="project" value="UniProtKB-SubCell"/>
</dbReference>
<keyword evidence="4 7" id="KW-1133">Transmembrane helix</keyword>
<feature type="transmembrane region" description="Helical" evidence="7">
    <location>
        <begin position="63"/>
        <end position="82"/>
    </location>
</feature>
<evidence type="ECO:0000313" key="9">
    <source>
        <dbReference type="EMBL" id="AKP49667.1"/>
    </source>
</evidence>
<dbReference type="EMBL" id="CP012040">
    <property type="protein sequence ID" value="AKP49667.1"/>
    <property type="molecule type" value="Genomic_DNA"/>
</dbReference>
<keyword evidence="10" id="KW-1185">Reference proteome</keyword>
<dbReference type="Pfam" id="PF00510">
    <property type="entry name" value="COX3"/>
    <property type="match status" value="1"/>
</dbReference>
<evidence type="ECO:0000256" key="5">
    <source>
        <dbReference type="ARBA" id="ARBA00023136"/>
    </source>
</evidence>
<evidence type="ECO:0000256" key="2">
    <source>
        <dbReference type="ARBA" id="ARBA00010581"/>
    </source>
</evidence>
<sequence length="195" mass="22294">MEQMQEKISFKNIYYPPGGIMLWIIIFLELGTFGLGLLGLAYYGALTPELFHEARMHLNTLLGTSNTLILLVSGYTMARAVAAFRSGDKQKAKWLIKITLIGGALFLALKSYEYYEKLASGLEMWDNMFYTFYWLLTGFHLVHVVVGMVILGYMSFKIDARKSPTDELDLESGAAFWHMCDLIWLLLFPSLYLIF</sequence>
<comment type="similarity">
    <text evidence="2 6">Belongs to the cytochrome c oxidase subunit 3 family.</text>
</comment>
<dbReference type="InterPro" id="IPR000298">
    <property type="entry name" value="Cyt_c_oxidase-like_su3"/>
</dbReference>
<name>A0A0H4PN27_9BACT</name>
<dbReference type="RefSeq" id="WP_048640186.1">
    <property type="nucleotide sequence ID" value="NZ_CP012040.1"/>
</dbReference>
<evidence type="ECO:0000256" key="7">
    <source>
        <dbReference type="SAM" id="Phobius"/>
    </source>
</evidence>
<evidence type="ECO:0000256" key="6">
    <source>
        <dbReference type="RuleBase" id="RU003376"/>
    </source>
</evidence>
<feature type="transmembrane region" description="Helical" evidence="7">
    <location>
        <begin position="20"/>
        <end position="43"/>
    </location>
</feature>
<dbReference type="GO" id="GO:0019646">
    <property type="term" value="P:aerobic electron transport chain"/>
    <property type="evidence" value="ECO:0007669"/>
    <property type="project" value="InterPro"/>
</dbReference>
<organism evidence="9 10">
    <name type="scientific">Cyclobacterium amurskyense</name>
    <dbReference type="NCBI Taxonomy" id="320787"/>
    <lineage>
        <taxon>Bacteria</taxon>
        <taxon>Pseudomonadati</taxon>
        <taxon>Bacteroidota</taxon>
        <taxon>Cytophagia</taxon>
        <taxon>Cytophagales</taxon>
        <taxon>Cyclobacteriaceae</taxon>
        <taxon>Cyclobacterium</taxon>
    </lineage>
</organism>
<evidence type="ECO:0000256" key="4">
    <source>
        <dbReference type="ARBA" id="ARBA00022989"/>
    </source>
</evidence>
<keyword evidence="3 6" id="KW-0812">Transmembrane</keyword>
<feature type="transmembrane region" description="Helical" evidence="7">
    <location>
        <begin position="94"/>
        <end position="112"/>
    </location>
</feature>
<feature type="transmembrane region" description="Helical" evidence="7">
    <location>
        <begin position="132"/>
        <end position="154"/>
    </location>
</feature>
<proteinExistence type="inferred from homology"/>
<dbReference type="PANTHER" id="PTHR11403">
    <property type="entry name" value="CYTOCHROME C OXIDASE SUBUNIT III"/>
    <property type="match status" value="1"/>
</dbReference>
<dbReference type="InterPro" id="IPR035973">
    <property type="entry name" value="Cyt_c_oxidase_su3-like_sf"/>
</dbReference>
<comment type="subcellular location">
    <subcellularLocation>
        <location evidence="6">Cell membrane</location>
        <topology evidence="6">Multi-pass membrane protein</topology>
    </subcellularLocation>
    <subcellularLocation>
        <location evidence="1">Membrane</location>
        <topology evidence="1">Multi-pass membrane protein</topology>
    </subcellularLocation>
</comment>
<dbReference type="PANTHER" id="PTHR11403:SF6">
    <property type="entry name" value="NITRIC OXIDE REDUCTASE SUBUNIT E"/>
    <property type="match status" value="1"/>
</dbReference>
<evidence type="ECO:0000256" key="3">
    <source>
        <dbReference type="ARBA" id="ARBA00022692"/>
    </source>
</evidence>
<dbReference type="Gene3D" id="1.20.120.80">
    <property type="entry name" value="Cytochrome c oxidase, subunit III, four-helix bundle"/>
    <property type="match status" value="1"/>
</dbReference>
<evidence type="ECO:0000313" key="10">
    <source>
        <dbReference type="Proteomes" id="UP000036520"/>
    </source>
</evidence>
<protein>
    <submittedName>
        <fullName evidence="9">Putative nitric oxide reductase (Nor) complex membrane protein</fullName>
    </submittedName>
</protein>
<feature type="domain" description="Heme-copper oxidase subunit III family profile" evidence="8">
    <location>
        <begin position="1"/>
        <end position="195"/>
    </location>
</feature>
<evidence type="ECO:0000256" key="1">
    <source>
        <dbReference type="ARBA" id="ARBA00004141"/>
    </source>
</evidence>
<dbReference type="SUPFAM" id="SSF81452">
    <property type="entry name" value="Cytochrome c oxidase subunit III-like"/>
    <property type="match status" value="1"/>
</dbReference>
<dbReference type="GO" id="GO:0004129">
    <property type="term" value="F:cytochrome-c oxidase activity"/>
    <property type="evidence" value="ECO:0007669"/>
    <property type="project" value="InterPro"/>
</dbReference>
<dbReference type="PATRIC" id="fig|320787.5.peg.202"/>